<keyword evidence="9 21" id="KW-0028">Amino-acid biosynthesis</keyword>
<dbReference type="PIRSF" id="PIRSF000381">
    <property type="entry name" value="MetH"/>
    <property type="match status" value="1"/>
</dbReference>
<evidence type="ECO:0000256" key="8">
    <source>
        <dbReference type="ARBA" id="ARBA00022603"/>
    </source>
</evidence>
<dbReference type="Pfam" id="PF00809">
    <property type="entry name" value="Pterin_bind"/>
    <property type="match status" value="1"/>
</dbReference>
<keyword evidence="13 21" id="KW-0479">Metal-binding</keyword>
<dbReference type="Pfam" id="PF02574">
    <property type="entry name" value="S-methyl_trans"/>
    <property type="match status" value="1"/>
</dbReference>
<evidence type="ECO:0000256" key="5">
    <source>
        <dbReference type="ARBA" id="ARBA00010398"/>
    </source>
</evidence>
<feature type="binding site" evidence="22">
    <location>
        <position position="313"/>
    </location>
    <ligand>
        <name>Zn(2+)</name>
        <dbReference type="ChEBI" id="CHEBI:29105"/>
    </ligand>
</feature>
<feature type="binding site" evidence="22">
    <location>
        <position position="250"/>
    </location>
    <ligand>
        <name>Zn(2+)</name>
        <dbReference type="ChEBI" id="CHEBI:29105"/>
    </ligand>
</feature>
<organism evidence="28 29">
    <name type="scientific">Microbulbifer bruguierae</name>
    <dbReference type="NCBI Taxonomy" id="3029061"/>
    <lineage>
        <taxon>Bacteria</taxon>
        <taxon>Pseudomonadati</taxon>
        <taxon>Pseudomonadota</taxon>
        <taxon>Gammaproteobacteria</taxon>
        <taxon>Cellvibrionales</taxon>
        <taxon>Microbulbiferaceae</taxon>
        <taxon>Microbulbifer</taxon>
    </lineage>
</organism>
<dbReference type="InterPro" id="IPR000489">
    <property type="entry name" value="Pterin-binding_dom"/>
</dbReference>
<dbReference type="InterPro" id="IPR011005">
    <property type="entry name" value="Dihydropteroate_synth-like_sf"/>
</dbReference>
<dbReference type="SUPFAM" id="SSF82282">
    <property type="entry name" value="Homocysteine S-methyltransferase"/>
    <property type="match status" value="1"/>
</dbReference>
<dbReference type="Pfam" id="PF02965">
    <property type="entry name" value="Met_synt_B12"/>
    <property type="match status" value="1"/>
</dbReference>
<dbReference type="Gene3D" id="1.10.288.10">
    <property type="entry name" value="Cobalamin-dependent Methionine Synthase, domain 2"/>
    <property type="match status" value="1"/>
</dbReference>
<dbReference type="EC" id="2.1.1.13" evidence="6 20"/>
<dbReference type="GO" id="GO:0032259">
    <property type="term" value="P:methylation"/>
    <property type="evidence" value="ECO:0007669"/>
    <property type="project" value="UniProtKB-KW"/>
</dbReference>
<dbReference type="PANTHER" id="PTHR45833:SF1">
    <property type="entry name" value="METHIONINE SYNTHASE"/>
    <property type="match status" value="1"/>
</dbReference>
<comment type="cofactor">
    <cofactor evidence="2 21 22">
        <name>Zn(2+)</name>
        <dbReference type="ChEBI" id="CHEBI:29105"/>
    </cofactor>
</comment>
<dbReference type="InterPro" id="IPR036589">
    <property type="entry name" value="HCY_dom_sf"/>
</dbReference>
<dbReference type="InterPro" id="IPR037010">
    <property type="entry name" value="VitB12-dep_Met_synth_activ_sf"/>
</dbReference>
<evidence type="ECO:0000313" key="29">
    <source>
        <dbReference type="Proteomes" id="UP001236500"/>
    </source>
</evidence>
<accession>A0ABY8NEB7</accession>
<comment type="pathway">
    <text evidence="4 21">Amino-acid biosynthesis; L-methionine biosynthesis via de novo pathway; L-methionine from L-homocysteine (MetH route): step 1/1.</text>
</comment>
<evidence type="ECO:0000256" key="7">
    <source>
        <dbReference type="ARBA" id="ARBA00013998"/>
    </source>
</evidence>
<feature type="domain" description="B12-binding N-terminal" evidence="27">
    <location>
        <begin position="652"/>
        <end position="746"/>
    </location>
</feature>
<dbReference type="Proteomes" id="UP001236500">
    <property type="component" value="Chromosome"/>
</dbReference>
<feature type="domain" description="B12-binding" evidence="26">
    <location>
        <begin position="749"/>
        <end position="885"/>
    </location>
</feature>
<keyword evidence="29" id="KW-1185">Reference proteome</keyword>
<protein>
    <recommendedName>
        <fullName evidence="7 20">Methionine synthase</fullName>
        <ecNumber evidence="6 20">2.1.1.13</ecNumber>
    </recommendedName>
    <alternativeName>
        <fullName evidence="19 21">5-methyltetrahydrofolate--homocysteine methyltransferase</fullName>
    </alternativeName>
</protein>
<evidence type="ECO:0000256" key="22">
    <source>
        <dbReference type="PROSITE-ProRule" id="PRU00333"/>
    </source>
</evidence>
<evidence type="ECO:0000256" key="17">
    <source>
        <dbReference type="ARBA" id="ARBA00023285"/>
    </source>
</evidence>
<dbReference type="Pfam" id="PF02310">
    <property type="entry name" value="B12-binding"/>
    <property type="match status" value="1"/>
</dbReference>
<dbReference type="InterPro" id="IPR033706">
    <property type="entry name" value="Met_synthase_B12-bd"/>
</dbReference>
<dbReference type="SUPFAM" id="SSF52242">
    <property type="entry name" value="Cobalamin (vitamin B12)-binding domain"/>
    <property type="match status" value="1"/>
</dbReference>
<dbReference type="InterPro" id="IPR003726">
    <property type="entry name" value="HCY_dom"/>
</dbReference>
<dbReference type="Gene3D" id="3.40.50.280">
    <property type="entry name" value="Cobalamin-binding domain"/>
    <property type="match status" value="1"/>
</dbReference>
<evidence type="ECO:0000259" key="25">
    <source>
        <dbReference type="PROSITE" id="PS50974"/>
    </source>
</evidence>
<evidence type="ECO:0000256" key="21">
    <source>
        <dbReference type="PIRNR" id="PIRNR000381"/>
    </source>
</evidence>
<keyword evidence="12 21" id="KW-0949">S-adenosyl-L-methionine</keyword>
<dbReference type="Gene3D" id="3.20.20.20">
    <property type="entry name" value="Dihydropteroate synthase-like"/>
    <property type="match status" value="1"/>
</dbReference>
<evidence type="ECO:0000256" key="20">
    <source>
        <dbReference type="NCBIfam" id="TIGR02082"/>
    </source>
</evidence>
<gene>
    <name evidence="28" type="primary">metH</name>
    <name evidence="28" type="ORF">PVT68_01290</name>
</gene>
<dbReference type="NCBIfam" id="NF007024">
    <property type="entry name" value="PRK09490.1"/>
    <property type="match status" value="1"/>
</dbReference>
<keyword evidence="10 21" id="KW-0846">Cobalamin</keyword>
<dbReference type="InterPro" id="IPR036594">
    <property type="entry name" value="Meth_synthase_dom"/>
</dbReference>
<evidence type="ECO:0000256" key="14">
    <source>
        <dbReference type="ARBA" id="ARBA00022737"/>
    </source>
</evidence>
<keyword evidence="17 21" id="KW-0170">Cobalt</keyword>
<evidence type="ECO:0000259" key="23">
    <source>
        <dbReference type="PROSITE" id="PS50970"/>
    </source>
</evidence>
<dbReference type="SUPFAM" id="SSF47644">
    <property type="entry name" value="Methionine synthase domain"/>
    <property type="match status" value="1"/>
</dbReference>
<dbReference type="Gene3D" id="1.10.1240.10">
    <property type="entry name" value="Methionine synthase domain"/>
    <property type="match status" value="1"/>
</dbReference>
<evidence type="ECO:0000256" key="4">
    <source>
        <dbReference type="ARBA" id="ARBA00005178"/>
    </source>
</evidence>
<feature type="binding site" evidence="22">
    <location>
        <position position="314"/>
    </location>
    <ligand>
        <name>Zn(2+)</name>
        <dbReference type="ChEBI" id="CHEBI:29105"/>
    </ligand>
</feature>
<evidence type="ECO:0000256" key="16">
    <source>
        <dbReference type="ARBA" id="ARBA00023167"/>
    </source>
</evidence>
<feature type="domain" description="Pterin-binding" evidence="24">
    <location>
        <begin position="359"/>
        <end position="620"/>
    </location>
</feature>
<comment type="cofactor">
    <cofactor evidence="3 21">
        <name>methylcob(III)alamin</name>
        <dbReference type="ChEBI" id="CHEBI:28115"/>
    </cofactor>
</comment>
<dbReference type="CDD" id="cd00740">
    <property type="entry name" value="MeTr"/>
    <property type="match status" value="1"/>
</dbReference>
<evidence type="ECO:0000256" key="19">
    <source>
        <dbReference type="ARBA" id="ARBA00031040"/>
    </source>
</evidence>
<keyword evidence="16 21" id="KW-0486">Methionine biosynthesis</keyword>
<evidence type="ECO:0000256" key="13">
    <source>
        <dbReference type="ARBA" id="ARBA00022723"/>
    </source>
</evidence>
<dbReference type="PROSITE" id="PS51337">
    <property type="entry name" value="B12_BINDING_NTER"/>
    <property type="match status" value="1"/>
</dbReference>
<dbReference type="InterPro" id="IPR036724">
    <property type="entry name" value="Cobalamin-bd_sf"/>
</dbReference>
<comment type="catalytic activity">
    <reaction evidence="1 21">
        <text>(6S)-5-methyl-5,6,7,8-tetrahydrofolate + L-homocysteine = (6S)-5,6,7,8-tetrahydrofolate + L-methionine</text>
        <dbReference type="Rhea" id="RHEA:11172"/>
        <dbReference type="ChEBI" id="CHEBI:18608"/>
        <dbReference type="ChEBI" id="CHEBI:57453"/>
        <dbReference type="ChEBI" id="CHEBI:57844"/>
        <dbReference type="ChEBI" id="CHEBI:58199"/>
        <dbReference type="EC" id="2.1.1.13"/>
    </reaction>
</comment>
<sequence>MSQQSRDQRLKQLYAALGERILILDGAMGTMIQREKLGEADYRGARFADYPSDIKGNNDLLVLTQPDLIERIHRDYLEAGADIIETNTFNATRLSQSDYDMEDLVPELNRVAAEVARRAADALSTPEKPRFVAGVLGPTSRTASISPDVNDPGARNVTFEKLVENYIESTHALIDGGSDIILIETIFDTLNAKAAIYAVQEVFEQRGFELPIMISGTITDASGRTLSGQTTEAFYYSVAHAKPLSVGLNCALGATELRPYIEALSGVCAEHVSAHPNAGLPNEFGEYDETPQETAAIVAEFAQSGFINILGGCCGTTPEHIRAIADAVADIAPRKRPEIKPALRLSGLEPYIADENSLFVNVGERCNVTGSARFKRLIMDEDYDTALQIAAAQVEDGAQVIDFNMDEAMLDSVAAMRRFLNLCATEPDISKVPFMVDSSKWEVIEAGLQCVQGKAIVNSISLKEGEEEFVEKARLCLRYGAAVVVMAFDESGQADTYERKIEICKRSYDILVDKVGFNPTDIIFDPNIFAVATGIEEHNNYAVDFIEATRWIRKNLPGANVSGGVSNVSFSFRGNNPVREAIHSVFLYHAIKAGMNMGIVNAGMLEVYSDLPDELRDKVEDVILNRNDNATEALLDIAEKYRGDGSTAERKEDLAWRQWPVKKRLEHALVKGINNFIEEDTEEARQESKRPLDVIEGPLMDGMNVVGDLFGEGKMFLPQVVKSARVMKQAVAYLQPYIEKEKTADSKPNGRILMATVKGDVHDIGKNIVGVVLACNNFEVIDLGVMVPAETILQVAKEKQCDIIGLSGLITPSLDEMVHVAAEMERQGFDVPLLIGGATTSKAHTAVKIEPQFKRNQVIYVADASRAVGVASNLLSDELRPAFVKGVQDEYVKVRERTANRKRNDPKLNYADALKAGPQLDWANFAPKVPNNPGLTVLDDFPLEKLVDTIDWTPFFISWDLAGKYPAILNDAVVGEAATDLFKNAQTMLADIIDNKRLTARAVFGLWPANADGDDIIVYSDESRTQEQARLHQMRQQIQKRGGDGFCRSLADFIAPVGSGVADYVGGFAVTTGIGADELAKEYEAKHDDYSAIMVKALADRLAESFAEFLHREVRKNYWGYQPDEILSNEDLIKEAYNGIRPAPGYPACPDHTEKATLFKLLNAEENAGIELTSSFAMMPAAAVSGWYFAHPESKYFNVGKIQRDQLQSLAKRKGMSEDELERWLRPNLED</sequence>
<dbReference type="InterPro" id="IPR006158">
    <property type="entry name" value="Cobalamin-bd"/>
</dbReference>
<comment type="function">
    <text evidence="18 21">Catalyzes the transfer of a methyl group from methyl-cobalamin to homocysteine, yielding enzyme-bound cob(I)alamin and methionine. Subsequently, remethylates the cofactor using methyltetrahydrofolate.</text>
</comment>
<evidence type="ECO:0000256" key="12">
    <source>
        <dbReference type="ARBA" id="ARBA00022691"/>
    </source>
</evidence>
<evidence type="ECO:0000256" key="6">
    <source>
        <dbReference type="ARBA" id="ARBA00012032"/>
    </source>
</evidence>
<dbReference type="PROSITE" id="PS50972">
    <property type="entry name" value="PTERIN_BINDING"/>
    <property type="match status" value="1"/>
</dbReference>
<dbReference type="PANTHER" id="PTHR45833">
    <property type="entry name" value="METHIONINE SYNTHASE"/>
    <property type="match status" value="1"/>
</dbReference>
<evidence type="ECO:0000256" key="18">
    <source>
        <dbReference type="ARBA" id="ARBA00025552"/>
    </source>
</evidence>
<dbReference type="GO" id="GO:0008705">
    <property type="term" value="F:methionine synthase activity"/>
    <property type="evidence" value="ECO:0007669"/>
    <property type="project" value="UniProtKB-EC"/>
</dbReference>
<feature type="domain" description="AdoMet activation" evidence="25">
    <location>
        <begin position="901"/>
        <end position="1231"/>
    </location>
</feature>
<keyword evidence="14" id="KW-0677">Repeat</keyword>
<dbReference type="Gene3D" id="3.10.196.10">
    <property type="entry name" value="Vitamin B12-dependent methionine synthase, activation domain"/>
    <property type="match status" value="1"/>
</dbReference>
<evidence type="ECO:0000256" key="11">
    <source>
        <dbReference type="ARBA" id="ARBA00022679"/>
    </source>
</evidence>
<dbReference type="CDD" id="cd02069">
    <property type="entry name" value="methionine_synthase_B12_BD"/>
    <property type="match status" value="1"/>
</dbReference>
<comment type="domain">
    <text evidence="21">Modular enzyme with four functionally distinct domains. The isolated Hcy-binding domain catalyzes methyl transfer from free methylcobalamin to homocysteine. The Hcy-binding domain in association with the pterin-binding domain catalyzes the methylation of cob(I)alamin by methyltetrahydrofolate and the methylation of homocysteine. The B12-binding domain binds the cofactor. The AdoMet activation domain binds S-adenosyl-L-methionine. Under aerobic conditions cob(I)alamin can be converted to inactive cob(II)alamin. Reductive methylation by S-adenosyl-L-methionine and flavodoxin regenerates methylcobalamin.</text>
</comment>
<dbReference type="InterPro" id="IPR050554">
    <property type="entry name" value="Met_Synthase/Corrinoid"/>
</dbReference>
<dbReference type="InterPro" id="IPR011822">
    <property type="entry name" value="MetH"/>
</dbReference>
<dbReference type="EMBL" id="CP118605">
    <property type="protein sequence ID" value="WGL16947.1"/>
    <property type="molecule type" value="Genomic_DNA"/>
</dbReference>
<evidence type="ECO:0000313" key="28">
    <source>
        <dbReference type="EMBL" id="WGL16947.1"/>
    </source>
</evidence>
<dbReference type="InterPro" id="IPR004223">
    <property type="entry name" value="VitB12-dep_Met_synth_activ_dom"/>
</dbReference>
<dbReference type="RefSeq" id="WP_280320767.1">
    <property type="nucleotide sequence ID" value="NZ_CP118605.1"/>
</dbReference>
<evidence type="ECO:0000256" key="10">
    <source>
        <dbReference type="ARBA" id="ARBA00022628"/>
    </source>
</evidence>
<dbReference type="NCBIfam" id="TIGR02082">
    <property type="entry name" value="metH"/>
    <property type="match status" value="1"/>
</dbReference>
<name>A0ABY8NEB7_9GAMM</name>
<proteinExistence type="inferred from homology"/>
<dbReference type="PROSITE" id="PS51332">
    <property type="entry name" value="B12_BINDING"/>
    <property type="match status" value="1"/>
</dbReference>
<reference evidence="28 29" key="1">
    <citation type="submission" date="2023-02" db="EMBL/GenBank/DDBJ databases">
        <title>Description and genomic characterization of Microbulbifer bruguierae sp. nov., isolated from the sediment of mangrove plant Bruguiera sexangula.</title>
        <authorList>
            <person name="Long M."/>
        </authorList>
    </citation>
    <scope>NUCLEOTIDE SEQUENCE [LARGE SCALE GENOMIC DNA]</scope>
    <source>
        <strain evidence="28 29">H12</strain>
    </source>
</reference>
<dbReference type="InterPro" id="IPR003759">
    <property type="entry name" value="Cbl-bd_cap"/>
</dbReference>
<dbReference type="PROSITE" id="PS50974">
    <property type="entry name" value="ADOMET_ACTIVATION"/>
    <property type="match status" value="1"/>
</dbReference>
<dbReference type="SUPFAM" id="SSF56507">
    <property type="entry name" value="Methionine synthase activation domain-like"/>
    <property type="match status" value="1"/>
</dbReference>
<dbReference type="PROSITE" id="PS50970">
    <property type="entry name" value="HCY"/>
    <property type="match status" value="1"/>
</dbReference>
<evidence type="ECO:0000259" key="26">
    <source>
        <dbReference type="PROSITE" id="PS51332"/>
    </source>
</evidence>
<dbReference type="Pfam" id="PF02607">
    <property type="entry name" value="B12-binding_2"/>
    <property type="match status" value="1"/>
</dbReference>
<evidence type="ECO:0000259" key="24">
    <source>
        <dbReference type="PROSITE" id="PS50972"/>
    </source>
</evidence>
<evidence type="ECO:0000259" key="27">
    <source>
        <dbReference type="PROSITE" id="PS51337"/>
    </source>
</evidence>
<comment type="similarity">
    <text evidence="5">Belongs to the vitamin-B12 dependent methionine synthase family.</text>
</comment>
<keyword evidence="15 21" id="KW-0862">Zinc</keyword>
<evidence type="ECO:0000256" key="3">
    <source>
        <dbReference type="ARBA" id="ARBA00001956"/>
    </source>
</evidence>
<dbReference type="SUPFAM" id="SSF51717">
    <property type="entry name" value="Dihydropteroate synthetase-like"/>
    <property type="match status" value="1"/>
</dbReference>
<keyword evidence="11 21" id="KW-0808">Transferase</keyword>
<dbReference type="SMART" id="SM01018">
    <property type="entry name" value="B12-binding_2"/>
    <property type="match status" value="1"/>
</dbReference>
<dbReference type="Gene3D" id="3.20.20.330">
    <property type="entry name" value="Homocysteine-binding-like domain"/>
    <property type="match status" value="1"/>
</dbReference>
<keyword evidence="8 21" id="KW-0489">Methyltransferase</keyword>
<evidence type="ECO:0000256" key="9">
    <source>
        <dbReference type="ARBA" id="ARBA00022605"/>
    </source>
</evidence>
<evidence type="ECO:0000256" key="15">
    <source>
        <dbReference type="ARBA" id="ARBA00022833"/>
    </source>
</evidence>
<feature type="domain" description="Hcy-binding" evidence="23">
    <location>
        <begin position="10"/>
        <end position="328"/>
    </location>
</feature>
<evidence type="ECO:0000256" key="1">
    <source>
        <dbReference type="ARBA" id="ARBA00001700"/>
    </source>
</evidence>
<evidence type="ECO:0000256" key="2">
    <source>
        <dbReference type="ARBA" id="ARBA00001947"/>
    </source>
</evidence>